<feature type="transmembrane region" description="Helical" evidence="1">
    <location>
        <begin position="6"/>
        <end position="27"/>
    </location>
</feature>
<evidence type="ECO:0000313" key="3">
    <source>
        <dbReference type="Proteomes" id="UP000219467"/>
    </source>
</evidence>
<reference evidence="3" key="1">
    <citation type="submission" date="2017-08" db="EMBL/GenBank/DDBJ databases">
        <authorList>
            <person name="Varghese N."/>
            <person name="Submissions S."/>
        </authorList>
    </citation>
    <scope>NUCLEOTIDE SEQUENCE [LARGE SCALE GENOMIC DNA]</scope>
    <source>
        <strain evidence="3">JA234</strain>
    </source>
</reference>
<keyword evidence="1" id="KW-0812">Transmembrane</keyword>
<dbReference type="AlphaFoldDB" id="A0A285CLV1"/>
<dbReference type="EMBL" id="OAOQ01000002">
    <property type="protein sequence ID" value="SNX68532.1"/>
    <property type="molecule type" value="Genomic_DNA"/>
</dbReference>
<evidence type="ECO:0000256" key="1">
    <source>
        <dbReference type="SAM" id="Phobius"/>
    </source>
</evidence>
<gene>
    <name evidence="2" type="ORF">SAMN05878503_102171</name>
</gene>
<protein>
    <submittedName>
        <fullName evidence="2">Uncharacterized protein</fullName>
    </submittedName>
</protein>
<dbReference type="Proteomes" id="UP000219467">
    <property type="component" value="Unassembled WGS sequence"/>
</dbReference>
<dbReference type="RefSeq" id="WP_097029202.1">
    <property type="nucleotide sequence ID" value="NZ_OAOQ01000002.1"/>
</dbReference>
<feature type="transmembrane region" description="Helical" evidence="1">
    <location>
        <begin position="65"/>
        <end position="85"/>
    </location>
</feature>
<proteinExistence type="predicted"/>
<evidence type="ECO:0000313" key="2">
    <source>
        <dbReference type="EMBL" id="SNX68532.1"/>
    </source>
</evidence>
<name>A0A285CLV1_9RHOB</name>
<dbReference type="OrthoDB" id="7632202at2"/>
<accession>A0A285CLV1</accession>
<keyword evidence="1" id="KW-0472">Membrane</keyword>
<sequence>MILGFLRLALLGLVVQTAIFLLLLVYLRSLRREALEKEYDAGDGEGRREDYIEAGMNDYGPRLRIRLALVVYLVPQVLFVVLFWIHNFS</sequence>
<keyword evidence="1" id="KW-1133">Transmembrane helix</keyword>
<organism evidence="2 3">
    <name type="scientific">Cereibacter ovatus</name>
    <dbReference type="NCBI Taxonomy" id="439529"/>
    <lineage>
        <taxon>Bacteria</taxon>
        <taxon>Pseudomonadati</taxon>
        <taxon>Pseudomonadota</taxon>
        <taxon>Alphaproteobacteria</taxon>
        <taxon>Rhodobacterales</taxon>
        <taxon>Paracoccaceae</taxon>
        <taxon>Cereibacter</taxon>
    </lineage>
</organism>
<keyword evidence="3" id="KW-1185">Reference proteome</keyword>